<dbReference type="Proteomes" id="UP000463883">
    <property type="component" value="Chromosome"/>
</dbReference>
<keyword evidence="2" id="KW-0805">Transcription regulation</keyword>
<dbReference type="PIRSF" id="PIRSF019455">
    <property type="entry name" value="CopR_AtkY"/>
    <property type="match status" value="1"/>
</dbReference>
<gene>
    <name evidence="5" type="ORF">Ami3637_07660</name>
</gene>
<dbReference type="Gene3D" id="1.10.10.10">
    <property type="entry name" value="Winged helix-like DNA-binding domain superfamily/Winged helix DNA-binding domain"/>
    <property type="match status" value="1"/>
</dbReference>
<dbReference type="GO" id="GO:0045892">
    <property type="term" value="P:negative regulation of DNA-templated transcription"/>
    <property type="evidence" value="ECO:0007669"/>
    <property type="project" value="InterPro"/>
</dbReference>
<evidence type="ECO:0000256" key="3">
    <source>
        <dbReference type="ARBA" id="ARBA00023125"/>
    </source>
</evidence>
<dbReference type="Pfam" id="PF03965">
    <property type="entry name" value="Penicillinase_R"/>
    <property type="match status" value="1"/>
</dbReference>
<dbReference type="RefSeq" id="WP_162362066.1">
    <property type="nucleotide sequence ID" value="NZ_CP047591.1"/>
</dbReference>
<evidence type="ECO:0000313" key="6">
    <source>
        <dbReference type="Proteomes" id="UP000463883"/>
    </source>
</evidence>
<proteinExistence type="inferred from homology"/>
<comment type="similarity">
    <text evidence="1">Belongs to the BlaI transcriptional regulatory family.</text>
</comment>
<dbReference type="KEGG" id="amic:Ami3637_07660"/>
<accession>A0A6P1MEG7</accession>
<sequence length="130" mass="15700">MDLPKITDSEKEVMRLLWKRSPQTANEIIEVLSVKMNWSEQTIKTFLNRLHKKNAIRFEKDSRSYLYYPLVTEEDYYQIENKCFLERVYDGAVGMLFSHFIREEMLTDDEIEELEQLLQKKKNQSLNKKD</sequence>
<dbReference type="EMBL" id="CP047591">
    <property type="protein sequence ID" value="QHI72297.1"/>
    <property type="molecule type" value="Genomic_DNA"/>
</dbReference>
<dbReference type="AlphaFoldDB" id="A0A6P1MEG7"/>
<name>A0A6P1MEG7_9FIRM</name>
<keyword evidence="4" id="KW-0804">Transcription</keyword>
<evidence type="ECO:0000256" key="4">
    <source>
        <dbReference type="ARBA" id="ARBA00023163"/>
    </source>
</evidence>
<dbReference type="GO" id="GO:0003677">
    <property type="term" value="F:DNA binding"/>
    <property type="evidence" value="ECO:0007669"/>
    <property type="project" value="UniProtKB-KW"/>
</dbReference>
<organism evidence="5 6">
    <name type="scientific">Aminipila terrae</name>
    <dbReference type="NCBI Taxonomy" id="2697030"/>
    <lineage>
        <taxon>Bacteria</taxon>
        <taxon>Bacillati</taxon>
        <taxon>Bacillota</taxon>
        <taxon>Clostridia</taxon>
        <taxon>Peptostreptococcales</taxon>
        <taxon>Anaerovoracaceae</taxon>
        <taxon>Aminipila</taxon>
    </lineage>
</organism>
<evidence type="ECO:0000313" key="5">
    <source>
        <dbReference type="EMBL" id="QHI72297.1"/>
    </source>
</evidence>
<protein>
    <submittedName>
        <fullName evidence="5">CopY/TcrY family copper transport repressor</fullName>
    </submittedName>
</protein>
<dbReference type="SUPFAM" id="SSF46785">
    <property type="entry name" value="Winged helix' DNA-binding domain"/>
    <property type="match status" value="1"/>
</dbReference>
<dbReference type="Gene3D" id="1.10.4040.10">
    <property type="entry name" value="Penicillinase repressor domain"/>
    <property type="match status" value="1"/>
</dbReference>
<dbReference type="InterPro" id="IPR005650">
    <property type="entry name" value="BlaI_family"/>
</dbReference>
<keyword evidence="3" id="KW-0238">DNA-binding</keyword>
<reference evidence="5 6" key="1">
    <citation type="submission" date="2020-01" db="EMBL/GenBank/DDBJ databases">
        <title>Genomic analysis of Aminipila sp. CBA3637.</title>
        <authorList>
            <person name="Kim Y.B."/>
            <person name="Roh S.W."/>
        </authorList>
    </citation>
    <scope>NUCLEOTIDE SEQUENCE [LARGE SCALE GENOMIC DNA]</scope>
    <source>
        <strain evidence="5 6">CBA3637</strain>
    </source>
</reference>
<evidence type="ECO:0000256" key="2">
    <source>
        <dbReference type="ARBA" id="ARBA00023015"/>
    </source>
</evidence>
<dbReference type="InterPro" id="IPR036390">
    <property type="entry name" value="WH_DNA-bd_sf"/>
</dbReference>
<dbReference type="InterPro" id="IPR036388">
    <property type="entry name" value="WH-like_DNA-bd_sf"/>
</dbReference>
<keyword evidence="6" id="KW-1185">Reference proteome</keyword>
<evidence type="ECO:0000256" key="1">
    <source>
        <dbReference type="ARBA" id="ARBA00011046"/>
    </source>
</evidence>